<keyword evidence="1" id="KW-0863">Zinc-finger</keyword>
<dbReference type="AlphaFoldDB" id="A0A0F4Z991"/>
<sequence>MKRAREAEEATHSTDQEDQASPKITQLDLTQSAAEHPNEDSSIMRCSLPPHTGPISFRSYHDYEVHYARHHSYRCIECQRNFPTEHLLHVHIEEIHDTIVAIRRERGEKTYSCFVETCERKCSTPQKRRLHLIDKHLYPKNFFFAVTRNGIDGRSSLLNEGSRHHHTRKLSNNGPSKSSNTTQSVDKDLEMSSENTNADMTKNESVRLLGDNKSSLPVLENPDTEMEDLSTSMASMMFVPRGLRFGRGGRSGFAKR</sequence>
<evidence type="ECO:0000313" key="5">
    <source>
        <dbReference type="Proteomes" id="UP000033483"/>
    </source>
</evidence>
<dbReference type="EMBL" id="LAEV01001947">
    <property type="protein sequence ID" value="KKA26925.1"/>
    <property type="molecule type" value="Genomic_DNA"/>
</dbReference>
<keyword evidence="1" id="KW-0479">Metal-binding</keyword>
<evidence type="ECO:0000256" key="2">
    <source>
        <dbReference type="SAM" id="MobiDB-lite"/>
    </source>
</evidence>
<feature type="domain" description="C2H2-type" evidence="3">
    <location>
        <begin position="73"/>
        <end position="96"/>
    </location>
</feature>
<dbReference type="InterPro" id="IPR013087">
    <property type="entry name" value="Znf_C2H2_type"/>
</dbReference>
<organism evidence="4 5">
    <name type="scientific">Thielaviopsis punctulata</name>
    <dbReference type="NCBI Taxonomy" id="72032"/>
    <lineage>
        <taxon>Eukaryota</taxon>
        <taxon>Fungi</taxon>
        <taxon>Dikarya</taxon>
        <taxon>Ascomycota</taxon>
        <taxon>Pezizomycotina</taxon>
        <taxon>Sordariomycetes</taxon>
        <taxon>Hypocreomycetidae</taxon>
        <taxon>Microascales</taxon>
        <taxon>Ceratocystidaceae</taxon>
        <taxon>Thielaviopsis</taxon>
    </lineage>
</organism>
<accession>A0A0F4Z991</accession>
<dbReference type="PROSITE" id="PS00028">
    <property type="entry name" value="ZINC_FINGER_C2H2_1"/>
    <property type="match status" value="1"/>
</dbReference>
<dbReference type="PANTHER" id="PTHR21354:SF0">
    <property type="entry name" value="ZINC FINGER PROTEIN 511"/>
    <property type="match status" value="1"/>
</dbReference>
<evidence type="ECO:0000256" key="1">
    <source>
        <dbReference type="PROSITE-ProRule" id="PRU00042"/>
    </source>
</evidence>
<keyword evidence="5" id="KW-1185">Reference proteome</keyword>
<feature type="region of interest" description="Disordered" evidence="2">
    <location>
        <begin position="1"/>
        <end position="26"/>
    </location>
</feature>
<feature type="compositionally biased region" description="Polar residues" evidence="2">
    <location>
        <begin position="170"/>
        <end position="184"/>
    </location>
</feature>
<gene>
    <name evidence="4" type="ORF">TD95_004889</name>
</gene>
<dbReference type="OrthoDB" id="18440at2759"/>
<dbReference type="Proteomes" id="UP000033483">
    <property type="component" value="Unassembled WGS sequence"/>
</dbReference>
<dbReference type="SMART" id="SM00355">
    <property type="entry name" value="ZnF_C2H2"/>
    <property type="match status" value="2"/>
</dbReference>
<feature type="region of interest" description="Disordered" evidence="2">
    <location>
        <begin position="155"/>
        <end position="187"/>
    </location>
</feature>
<comment type="caution">
    <text evidence="4">The sequence shown here is derived from an EMBL/GenBank/DDBJ whole genome shotgun (WGS) entry which is preliminary data.</text>
</comment>
<proteinExistence type="predicted"/>
<name>A0A0F4Z991_9PEZI</name>
<protein>
    <recommendedName>
        <fullName evidence="3">C2H2-type domain-containing protein</fullName>
    </recommendedName>
</protein>
<feature type="compositionally biased region" description="Basic and acidic residues" evidence="2">
    <location>
        <begin position="1"/>
        <end position="15"/>
    </location>
</feature>
<dbReference type="InterPro" id="IPR039258">
    <property type="entry name" value="ZNF511"/>
</dbReference>
<keyword evidence="1" id="KW-0862">Zinc</keyword>
<dbReference type="PROSITE" id="PS50157">
    <property type="entry name" value="ZINC_FINGER_C2H2_2"/>
    <property type="match status" value="1"/>
</dbReference>
<dbReference type="GO" id="GO:0008270">
    <property type="term" value="F:zinc ion binding"/>
    <property type="evidence" value="ECO:0007669"/>
    <property type="project" value="UniProtKB-KW"/>
</dbReference>
<reference evidence="4 5" key="1">
    <citation type="submission" date="2015-03" db="EMBL/GenBank/DDBJ databases">
        <authorList>
            <person name="Radwan O."/>
            <person name="Al-Naeli F.A."/>
            <person name="Rendon G.A."/>
            <person name="Fields C."/>
        </authorList>
    </citation>
    <scope>NUCLEOTIDE SEQUENCE [LARGE SCALE GENOMIC DNA]</scope>
    <source>
        <strain evidence="4">CR-DP1</strain>
    </source>
</reference>
<dbReference type="PANTHER" id="PTHR21354">
    <property type="entry name" value="ZINC FINGER PROTEIN 511"/>
    <property type="match status" value="1"/>
</dbReference>
<evidence type="ECO:0000313" key="4">
    <source>
        <dbReference type="EMBL" id="KKA26925.1"/>
    </source>
</evidence>
<evidence type="ECO:0000259" key="3">
    <source>
        <dbReference type="PROSITE" id="PS50157"/>
    </source>
</evidence>